<evidence type="ECO:0000256" key="3">
    <source>
        <dbReference type="ARBA" id="ARBA00008145"/>
    </source>
</evidence>
<dbReference type="PIRSF" id="PIRSF023956">
    <property type="entry name" value="Thiopurine_S-methyltransferase"/>
    <property type="match status" value="1"/>
</dbReference>
<evidence type="ECO:0000256" key="6">
    <source>
        <dbReference type="ARBA" id="ARBA00022603"/>
    </source>
</evidence>
<dbReference type="GO" id="GO:0032259">
    <property type="term" value="P:methylation"/>
    <property type="evidence" value="ECO:0007669"/>
    <property type="project" value="UniProtKB-KW"/>
</dbReference>
<dbReference type="GO" id="GO:0005737">
    <property type="term" value="C:cytoplasm"/>
    <property type="evidence" value="ECO:0007669"/>
    <property type="project" value="UniProtKB-SubCell"/>
</dbReference>
<dbReference type="GO" id="GO:0010038">
    <property type="term" value="P:response to metal ion"/>
    <property type="evidence" value="ECO:0007669"/>
    <property type="project" value="InterPro"/>
</dbReference>
<dbReference type="InterPro" id="IPR025835">
    <property type="entry name" value="Thiopurine_S-MeTrfase"/>
</dbReference>
<comment type="catalytic activity">
    <reaction evidence="1">
        <text>S-adenosyl-L-methionine + a thiopurine = S-adenosyl-L-homocysteine + a thiopurine S-methylether.</text>
        <dbReference type="EC" id="2.1.1.67"/>
    </reaction>
</comment>
<keyword evidence="6 10" id="KW-0489">Methyltransferase</keyword>
<evidence type="ECO:0000256" key="9">
    <source>
        <dbReference type="NCBIfam" id="TIGR03840"/>
    </source>
</evidence>
<dbReference type="PANTHER" id="PTHR10259">
    <property type="entry name" value="THIOPURINE S-METHYLTRANSFERASE"/>
    <property type="match status" value="1"/>
</dbReference>
<keyword evidence="5" id="KW-0963">Cytoplasm</keyword>
<dbReference type="Gene3D" id="3.40.50.150">
    <property type="entry name" value="Vaccinia Virus protein VP39"/>
    <property type="match status" value="1"/>
</dbReference>
<dbReference type="SUPFAM" id="SSF53335">
    <property type="entry name" value="S-adenosyl-L-methionine-dependent methyltransferases"/>
    <property type="match status" value="1"/>
</dbReference>
<evidence type="ECO:0000256" key="4">
    <source>
        <dbReference type="ARBA" id="ARBA00011905"/>
    </source>
</evidence>
<dbReference type="Pfam" id="PF05724">
    <property type="entry name" value="TPMT"/>
    <property type="match status" value="1"/>
</dbReference>
<keyword evidence="8" id="KW-0949">S-adenosyl-L-methionine</keyword>
<dbReference type="HAMAP" id="MF_00812">
    <property type="entry name" value="Thiopur_methtran"/>
    <property type="match status" value="1"/>
</dbReference>
<dbReference type="InterPro" id="IPR008854">
    <property type="entry name" value="TPMT"/>
</dbReference>
<gene>
    <name evidence="10" type="ORF">HELGO_WM18523</name>
</gene>
<evidence type="ECO:0000313" key="10">
    <source>
        <dbReference type="EMBL" id="CAA6821003.1"/>
    </source>
</evidence>
<protein>
    <recommendedName>
        <fullName evidence="4 9">Thiopurine S-methyltransferase</fullName>
        <ecNumber evidence="4 9">2.1.1.67</ecNumber>
    </recommendedName>
</protein>
<evidence type="ECO:0000256" key="2">
    <source>
        <dbReference type="ARBA" id="ARBA00004496"/>
    </source>
</evidence>
<dbReference type="AlphaFoldDB" id="A0A6S6TXF3"/>
<dbReference type="PROSITE" id="PS51585">
    <property type="entry name" value="SAM_MT_TPMT"/>
    <property type="match status" value="1"/>
</dbReference>
<organism evidence="10">
    <name type="scientific">uncultured Sulfurovum sp</name>
    <dbReference type="NCBI Taxonomy" id="269237"/>
    <lineage>
        <taxon>Bacteria</taxon>
        <taxon>Pseudomonadati</taxon>
        <taxon>Campylobacterota</taxon>
        <taxon>Epsilonproteobacteria</taxon>
        <taxon>Campylobacterales</taxon>
        <taxon>Sulfurovaceae</taxon>
        <taxon>Sulfurovum</taxon>
        <taxon>environmental samples</taxon>
    </lineage>
</organism>
<reference evidence="10" key="1">
    <citation type="submission" date="2020-01" db="EMBL/GenBank/DDBJ databases">
        <authorList>
            <person name="Meier V. D."/>
            <person name="Meier V D."/>
        </authorList>
    </citation>
    <scope>NUCLEOTIDE SEQUENCE</scope>
    <source>
        <strain evidence="10">HLG_WM_MAG_05</strain>
    </source>
</reference>
<comment type="subcellular location">
    <subcellularLocation>
        <location evidence="2">Cytoplasm</location>
    </subcellularLocation>
</comment>
<dbReference type="EC" id="2.1.1.67" evidence="4 9"/>
<sequence>MNENSLWLQRWENREIGFNQNQPNSFMVKHFDNLNLETGTRVLVPLCGKSIDISWLLAKGHKVTGVELSEQAVIELFDELTMSPNISKIDGLILYSTENLEVYVADIFEINSEMLGKIDAIYDRAALVALTTEVRVNYTAHLRDISNHAPQLLLCFEYDQSLMNRTPYSVEESEVRKHYGEHYTLKLLTREEIAGGFKGGLIASDAVWLLK</sequence>
<dbReference type="FunFam" id="3.40.50.150:FF:000101">
    <property type="entry name" value="Thiopurine S-methyltransferase"/>
    <property type="match status" value="1"/>
</dbReference>
<dbReference type="PANTHER" id="PTHR10259:SF11">
    <property type="entry name" value="THIOPURINE S-METHYLTRANSFERASE"/>
    <property type="match status" value="1"/>
</dbReference>
<evidence type="ECO:0000256" key="7">
    <source>
        <dbReference type="ARBA" id="ARBA00022679"/>
    </source>
</evidence>
<keyword evidence="7 10" id="KW-0808">Transferase</keyword>
<dbReference type="EMBL" id="CACVAU010000062">
    <property type="protein sequence ID" value="CAA6821003.1"/>
    <property type="molecule type" value="Genomic_DNA"/>
</dbReference>
<evidence type="ECO:0000256" key="5">
    <source>
        <dbReference type="ARBA" id="ARBA00022490"/>
    </source>
</evidence>
<comment type="similarity">
    <text evidence="3">Belongs to the class I-like SAM-binding methyltransferase superfamily. TPMT family.</text>
</comment>
<dbReference type="NCBIfam" id="TIGR03840">
    <property type="entry name" value="TMPT_Se_Te"/>
    <property type="match status" value="1"/>
</dbReference>
<dbReference type="InterPro" id="IPR022474">
    <property type="entry name" value="Thiopur_S-MeTfrase_Se/Te_detox"/>
</dbReference>
<evidence type="ECO:0000256" key="1">
    <source>
        <dbReference type="ARBA" id="ARBA00000903"/>
    </source>
</evidence>
<evidence type="ECO:0000256" key="8">
    <source>
        <dbReference type="ARBA" id="ARBA00022691"/>
    </source>
</evidence>
<dbReference type="GO" id="GO:0008119">
    <property type="term" value="F:thiopurine S-methyltransferase activity"/>
    <property type="evidence" value="ECO:0007669"/>
    <property type="project" value="UniProtKB-UniRule"/>
</dbReference>
<proteinExistence type="inferred from homology"/>
<accession>A0A6S6TXF3</accession>
<name>A0A6S6TXF3_9BACT</name>
<dbReference type="InterPro" id="IPR029063">
    <property type="entry name" value="SAM-dependent_MTases_sf"/>
</dbReference>